<evidence type="ECO:0000313" key="3">
    <source>
        <dbReference type="Proteomes" id="UP000276215"/>
    </source>
</evidence>
<proteinExistence type="predicted"/>
<evidence type="ECO:0000256" key="1">
    <source>
        <dbReference type="SAM" id="Phobius"/>
    </source>
</evidence>
<keyword evidence="1" id="KW-0472">Membrane</keyword>
<sequence length="132" mass="15840">MIPCRHMPLIPYSSRYRTTTAKRGTTVLRPHKNKKIPFLFPFFLFPFFHFSFLFLVAGRGAKEDRAHNFTHPTLPLQSGIIDSRSMTANDSFSRRQMPLDRCLRNRYYENMLWWYDMFCLPLIFNSPHVCEW</sequence>
<organism evidence="2 3">
    <name type="scientific">Choiromyces venosus 120613-1</name>
    <dbReference type="NCBI Taxonomy" id="1336337"/>
    <lineage>
        <taxon>Eukaryota</taxon>
        <taxon>Fungi</taxon>
        <taxon>Dikarya</taxon>
        <taxon>Ascomycota</taxon>
        <taxon>Pezizomycotina</taxon>
        <taxon>Pezizomycetes</taxon>
        <taxon>Pezizales</taxon>
        <taxon>Tuberaceae</taxon>
        <taxon>Choiromyces</taxon>
    </lineage>
</organism>
<keyword evidence="1" id="KW-0812">Transmembrane</keyword>
<dbReference type="Proteomes" id="UP000276215">
    <property type="component" value="Unassembled WGS sequence"/>
</dbReference>
<accession>A0A3N4JNW4</accession>
<reference evidence="2 3" key="1">
    <citation type="journal article" date="2018" name="Nat. Ecol. Evol.">
        <title>Pezizomycetes genomes reveal the molecular basis of ectomycorrhizal truffle lifestyle.</title>
        <authorList>
            <person name="Murat C."/>
            <person name="Payen T."/>
            <person name="Noel B."/>
            <person name="Kuo A."/>
            <person name="Morin E."/>
            <person name="Chen J."/>
            <person name="Kohler A."/>
            <person name="Krizsan K."/>
            <person name="Balestrini R."/>
            <person name="Da Silva C."/>
            <person name="Montanini B."/>
            <person name="Hainaut M."/>
            <person name="Levati E."/>
            <person name="Barry K.W."/>
            <person name="Belfiori B."/>
            <person name="Cichocki N."/>
            <person name="Clum A."/>
            <person name="Dockter R.B."/>
            <person name="Fauchery L."/>
            <person name="Guy J."/>
            <person name="Iotti M."/>
            <person name="Le Tacon F."/>
            <person name="Lindquist E.A."/>
            <person name="Lipzen A."/>
            <person name="Malagnac F."/>
            <person name="Mello A."/>
            <person name="Molinier V."/>
            <person name="Miyauchi S."/>
            <person name="Poulain J."/>
            <person name="Riccioni C."/>
            <person name="Rubini A."/>
            <person name="Sitrit Y."/>
            <person name="Splivallo R."/>
            <person name="Traeger S."/>
            <person name="Wang M."/>
            <person name="Zifcakova L."/>
            <person name="Wipf D."/>
            <person name="Zambonelli A."/>
            <person name="Paolocci F."/>
            <person name="Nowrousian M."/>
            <person name="Ottonello S."/>
            <person name="Baldrian P."/>
            <person name="Spatafora J.W."/>
            <person name="Henrissat B."/>
            <person name="Nagy L.G."/>
            <person name="Aury J.M."/>
            <person name="Wincker P."/>
            <person name="Grigoriev I.V."/>
            <person name="Bonfante P."/>
            <person name="Martin F.M."/>
        </authorList>
    </citation>
    <scope>NUCLEOTIDE SEQUENCE [LARGE SCALE GENOMIC DNA]</scope>
    <source>
        <strain evidence="2 3">120613-1</strain>
    </source>
</reference>
<dbReference type="EMBL" id="ML120383">
    <property type="protein sequence ID" value="RPA99963.1"/>
    <property type="molecule type" value="Genomic_DNA"/>
</dbReference>
<name>A0A3N4JNW4_9PEZI</name>
<keyword evidence="1" id="KW-1133">Transmembrane helix</keyword>
<feature type="transmembrane region" description="Helical" evidence="1">
    <location>
        <begin position="38"/>
        <end position="57"/>
    </location>
</feature>
<evidence type="ECO:0000313" key="2">
    <source>
        <dbReference type="EMBL" id="RPA99963.1"/>
    </source>
</evidence>
<gene>
    <name evidence="2" type="ORF">L873DRAFT_842754</name>
</gene>
<protein>
    <submittedName>
        <fullName evidence="2">Uncharacterized protein</fullName>
    </submittedName>
</protein>
<keyword evidence="3" id="KW-1185">Reference proteome</keyword>
<dbReference type="AlphaFoldDB" id="A0A3N4JNW4"/>